<dbReference type="Gene3D" id="3.30.565.10">
    <property type="entry name" value="Histidine kinase-like ATPase, C-terminal domain"/>
    <property type="match status" value="1"/>
</dbReference>
<evidence type="ECO:0000256" key="6">
    <source>
        <dbReference type="ARBA" id="ARBA00022840"/>
    </source>
</evidence>
<keyword evidence="6" id="KW-0067">ATP-binding</keyword>
<gene>
    <name evidence="10" type="ORF">GCM10010969_39060</name>
</gene>
<keyword evidence="8" id="KW-1133">Transmembrane helix</keyword>
<accession>A0ABQ2LAZ5</accession>
<feature type="transmembrane region" description="Helical" evidence="8">
    <location>
        <begin position="33"/>
        <end position="55"/>
    </location>
</feature>
<keyword evidence="11" id="KW-1185">Reference proteome</keyword>
<keyword evidence="5" id="KW-0418">Kinase</keyword>
<evidence type="ECO:0000256" key="4">
    <source>
        <dbReference type="ARBA" id="ARBA00022741"/>
    </source>
</evidence>
<keyword evidence="8" id="KW-0472">Membrane</keyword>
<dbReference type="SUPFAM" id="SSF55874">
    <property type="entry name" value="ATPase domain of HSP90 chaperone/DNA topoisomerase II/histidine kinase"/>
    <property type="match status" value="1"/>
</dbReference>
<feature type="transmembrane region" description="Helical" evidence="8">
    <location>
        <begin position="176"/>
        <end position="196"/>
    </location>
</feature>
<evidence type="ECO:0000256" key="1">
    <source>
        <dbReference type="ARBA" id="ARBA00000085"/>
    </source>
</evidence>
<dbReference type="PANTHER" id="PTHR24421:SF10">
    <property type="entry name" value="NITRATE_NITRITE SENSOR PROTEIN NARQ"/>
    <property type="match status" value="1"/>
</dbReference>
<evidence type="ECO:0000256" key="3">
    <source>
        <dbReference type="ARBA" id="ARBA00022679"/>
    </source>
</evidence>
<keyword evidence="4" id="KW-0547">Nucleotide-binding</keyword>
<organism evidence="10 11">
    <name type="scientific">Saccharibacillus kuerlensis</name>
    <dbReference type="NCBI Taxonomy" id="459527"/>
    <lineage>
        <taxon>Bacteria</taxon>
        <taxon>Bacillati</taxon>
        <taxon>Bacillota</taxon>
        <taxon>Bacilli</taxon>
        <taxon>Bacillales</taxon>
        <taxon>Paenibacillaceae</taxon>
        <taxon>Saccharibacillus</taxon>
    </lineage>
</organism>
<feature type="transmembrane region" description="Helical" evidence="8">
    <location>
        <begin position="62"/>
        <end position="82"/>
    </location>
</feature>
<dbReference type="PANTHER" id="PTHR24421">
    <property type="entry name" value="NITRATE/NITRITE SENSOR PROTEIN NARX-RELATED"/>
    <property type="match status" value="1"/>
</dbReference>
<dbReference type="EC" id="2.7.13.3" evidence="2"/>
<dbReference type="PROSITE" id="PS50109">
    <property type="entry name" value="HIS_KIN"/>
    <property type="match status" value="1"/>
</dbReference>
<dbReference type="RefSeq" id="WP_018978447.1">
    <property type="nucleotide sequence ID" value="NZ_BMLN01000017.1"/>
</dbReference>
<feature type="transmembrane region" description="Helical" evidence="8">
    <location>
        <begin position="142"/>
        <end position="164"/>
    </location>
</feature>
<sequence length="676" mass="77342">MTANKRTGFIPIHALLMLVAILYAYQVNGGSKIFIFDISFSVLLVLMGTVIYLCTSKNTASLLFLMLMYASAWIMISLNTSLYFHRIIGQPLMSLVPNLMFVFFVTFTQLPRKRLYYKWNIWLLHSSAVTLVALWSPVKLLGYLFCIHILLAILACIRMSVYYGPKQRQILNRERWLLNGAMAISFVPFIVSVLLLRSWLPQEIRNSSIYMMIVLPAAVGYVLMKRNGIQTRYDYRFMLKLTAIAGGGAAAFVGLAYYEVGISLLQSLILLLFASLIIYLYMMAQKAMAKRQLKTVSRAKGDLEKERLEILQKITYDHYLSTLSGMIKQLIDKTLPMDGMMIIWREQERSYILEQSGIFADFSLKRLSGGQLHRQTEHVMIDGKLYFAFPLFYKENLNGWMIAGHKRSGSKFTNSEVETLSLLADTVCEILKTTEILHENQRRYVSLPSLRYEDYQSVYVTRNAEKIRKEVALYLHDDILQSILAVRRMCEVSGGNDPEIRQLILDTLDELNDSIRRKMFDIYPTTLQDLGLYQSLSILCRKLREEAVQQPHLNIRLEAEEEIEVEETLQYPVFRTVKELLQNAIKHASANEIVVSLEVSQEGILLADVIDDGKGFDIEKDLDTAEVQHVGLLSVKQDINALGGEFTIRKNAGSGMHLHFKIPLERTGNEYAHHTG</sequence>
<protein>
    <recommendedName>
        <fullName evidence="2">histidine kinase</fullName>
        <ecNumber evidence="2">2.7.13.3</ecNumber>
    </recommendedName>
</protein>
<feature type="transmembrane region" description="Helical" evidence="8">
    <location>
        <begin position="208"/>
        <end position="225"/>
    </location>
</feature>
<feature type="transmembrane region" description="Helical" evidence="8">
    <location>
        <begin position="119"/>
        <end position="136"/>
    </location>
</feature>
<feature type="transmembrane region" description="Helical" evidence="8">
    <location>
        <begin position="7"/>
        <end position="27"/>
    </location>
</feature>
<keyword evidence="3" id="KW-0808">Transferase</keyword>
<proteinExistence type="predicted"/>
<dbReference type="Proteomes" id="UP000606653">
    <property type="component" value="Unassembled WGS sequence"/>
</dbReference>
<dbReference type="Pfam" id="PF02518">
    <property type="entry name" value="HATPase_c"/>
    <property type="match status" value="1"/>
</dbReference>
<comment type="caution">
    <text evidence="10">The sequence shown here is derived from an EMBL/GenBank/DDBJ whole genome shotgun (WGS) entry which is preliminary data.</text>
</comment>
<evidence type="ECO:0000313" key="10">
    <source>
        <dbReference type="EMBL" id="GGO09018.1"/>
    </source>
</evidence>
<evidence type="ECO:0000256" key="5">
    <source>
        <dbReference type="ARBA" id="ARBA00022777"/>
    </source>
</evidence>
<name>A0ABQ2LAZ5_9BACL</name>
<evidence type="ECO:0000259" key="9">
    <source>
        <dbReference type="PROSITE" id="PS50109"/>
    </source>
</evidence>
<evidence type="ECO:0000256" key="2">
    <source>
        <dbReference type="ARBA" id="ARBA00012438"/>
    </source>
</evidence>
<comment type="catalytic activity">
    <reaction evidence="1">
        <text>ATP + protein L-histidine = ADP + protein N-phospho-L-histidine.</text>
        <dbReference type="EC" id="2.7.13.3"/>
    </reaction>
</comment>
<dbReference type="EMBL" id="BMLN01000017">
    <property type="protein sequence ID" value="GGO09018.1"/>
    <property type="molecule type" value="Genomic_DNA"/>
</dbReference>
<dbReference type="CDD" id="cd16917">
    <property type="entry name" value="HATPase_UhpB-NarQ-NarX-like"/>
    <property type="match status" value="1"/>
</dbReference>
<evidence type="ECO:0000256" key="8">
    <source>
        <dbReference type="SAM" id="Phobius"/>
    </source>
</evidence>
<dbReference type="InterPro" id="IPR003594">
    <property type="entry name" value="HATPase_dom"/>
</dbReference>
<keyword evidence="8" id="KW-0812">Transmembrane</keyword>
<dbReference type="InterPro" id="IPR005467">
    <property type="entry name" value="His_kinase_dom"/>
</dbReference>
<reference evidence="11" key="1">
    <citation type="journal article" date="2019" name="Int. J. Syst. Evol. Microbiol.">
        <title>The Global Catalogue of Microorganisms (GCM) 10K type strain sequencing project: providing services to taxonomists for standard genome sequencing and annotation.</title>
        <authorList>
            <consortium name="The Broad Institute Genomics Platform"/>
            <consortium name="The Broad Institute Genome Sequencing Center for Infectious Disease"/>
            <person name="Wu L."/>
            <person name="Ma J."/>
        </authorList>
    </citation>
    <scope>NUCLEOTIDE SEQUENCE [LARGE SCALE GENOMIC DNA]</scope>
    <source>
        <strain evidence="11">CGMCC 1.6964</strain>
    </source>
</reference>
<feature type="transmembrane region" description="Helical" evidence="8">
    <location>
        <begin position="88"/>
        <end position="107"/>
    </location>
</feature>
<dbReference type="InterPro" id="IPR036890">
    <property type="entry name" value="HATPase_C_sf"/>
</dbReference>
<evidence type="ECO:0000313" key="11">
    <source>
        <dbReference type="Proteomes" id="UP000606653"/>
    </source>
</evidence>
<dbReference type="SMART" id="SM00387">
    <property type="entry name" value="HATPase_c"/>
    <property type="match status" value="1"/>
</dbReference>
<feature type="domain" description="Histidine kinase" evidence="9">
    <location>
        <begin position="474"/>
        <end position="666"/>
    </location>
</feature>
<keyword evidence="7" id="KW-0902">Two-component regulatory system</keyword>
<feature type="transmembrane region" description="Helical" evidence="8">
    <location>
        <begin position="237"/>
        <end position="258"/>
    </location>
</feature>
<feature type="transmembrane region" description="Helical" evidence="8">
    <location>
        <begin position="264"/>
        <end position="284"/>
    </location>
</feature>
<dbReference type="InterPro" id="IPR050482">
    <property type="entry name" value="Sensor_HK_TwoCompSys"/>
</dbReference>
<evidence type="ECO:0000256" key="7">
    <source>
        <dbReference type="ARBA" id="ARBA00023012"/>
    </source>
</evidence>